<dbReference type="InterPro" id="IPR058368">
    <property type="entry name" value="DUF8055"/>
</dbReference>
<dbReference type="OrthoDB" id="339304at2157"/>
<evidence type="ECO:0000256" key="1">
    <source>
        <dbReference type="SAM" id="MobiDB-lite"/>
    </source>
</evidence>
<dbReference type="RefSeq" id="WP_092902531.1">
    <property type="nucleotide sequence ID" value="NZ_FOZS01000001.1"/>
</dbReference>
<dbReference type="AlphaFoldDB" id="A0A1I6QBF8"/>
<reference evidence="4" key="1">
    <citation type="submission" date="2016-10" db="EMBL/GenBank/DDBJ databases">
        <authorList>
            <person name="Varghese N."/>
            <person name="Submissions S."/>
        </authorList>
    </citation>
    <scope>NUCLEOTIDE SEQUENCE [LARGE SCALE GENOMIC DNA]</scope>
    <source>
        <strain evidence="4">DSM 22427</strain>
    </source>
</reference>
<feature type="domain" description="DUF8055" evidence="2">
    <location>
        <begin position="2"/>
        <end position="117"/>
    </location>
</feature>
<evidence type="ECO:0000259" key="2">
    <source>
        <dbReference type="Pfam" id="PF26240"/>
    </source>
</evidence>
<sequence length="134" mass="14917">MSRYGPQIAALARQAARDRAEFDPEAATSSDGRAYLREGAGPAIWIYLEAHTGGRTGRFTAPELTALRGAMNAWLECYTRCHGVSLEAEFTVREAATVLLETRNVFETAQLLTRVPQKRSKRESRERTKQQGST</sequence>
<protein>
    <recommendedName>
        <fullName evidence="2">DUF8055 domain-containing protein</fullName>
    </recommendedName>
</protein>
<evidence type="ECO:0000313" key="3">
    <source>
        <dbReference type="EMBL" id="SFS49796.1"/>
    </source>
</evidence>
<name>A0A1I6QBF8_9EURY</name>
<dbReference type="Proteomes" id="UP000199199">
    <property type="component" value="Unassembled WGS sequence"/>
</dbReference>
<organism evidence="3 4">
    <name type="scientific">Halostagnicola kamekurae</name>
    <dbReference type="NCBI Taxonomy" id="619731"/>
    <lineage>
        <taxon>Archaea</taxon>
        <taxon>Methanobacteriati</taxon>
        <taxon>Methanobacteriota</taxon>
        <taxon>Stenosarchaea group</taxon>
        <taxon>Halobacteria</taxon>
        <taxon>Halobacteriales</taxon>
        <taxon>Natrialbaceae</taxon>
        <taxon>Halostagnicola</taxon>
    </lineage>
</organism>
<gene>
    <name evidence="3" type="ORF">SAMN04488556_1149</name>
</gene>
<feature type="region of interest" description="Disordered" evidence="1">
    <location>
        <begin position="115"/>
        <end position="134"/>
    </location>
</feature>
<accession>A0A1I6QBF8</accession>
<dbReference type="EMBL" id="FOZS01000001">
    <property type="protein sequence ID" value="SFS49796.1"/>
    <property type="molecule type" value="Genomic_DNA"/>
</dbReference>
<feature type="compositionally biased region" description="Basic and acidic residues" evidence="1">
    <location>
        <begin position="123"/>
        <end position="134"/>
    </location>
</feature>
<proteinExistence type="predicted"/>
<evidence type="ECO:0000313" key="4">
    <source>
        <dbReference type="Proteomes" id="UP000199199"/>
    </source>
</evidence>
<keyword evidence="4" id="KW-1185">Reference proteome</keyword>
<dbReference type="Pfam" id="PF26240">
    <property type="entry name" value="DUF8055"/>
    <property type="match status" value="1"/>
</dbReference>